<gene>
    <name evidence="3" type="ORF">CLV52_2409</name>
</gene>
<dbReference type="RefSeq" id="WP_133766535.1">
    <property type="nucleotide sequence ID" value="NZ_SOAM01000002.1"/>
</dbReference>
<dbReference type="OrthoDB" id="9961767at2"/>
<sequence>MPAHAPTEELRLRLYRPDPPDGALEAYLLAMAETPAPAAAPRRERASARPGVTALAAALALGGAAALVAAALAVGSVAGDQTGETASTGPTTVALGPSGRVPLPPSTGVPLGTLFDDAGSTARFDAAGRTAVISVNCVGDGTLSVRVADEPPTVLTCQIGGPALAMLPSTTPLHRFAVAVTRDGRVRWSLAAGTLPGA</sequence>
<dbReference type="AlphaFoldDB" id="A0A4R7FM34"/>
<evidence type="ECO:0000256" key="1">
    <source>
        <dbReference type="SAM" id="MobiDB-lite"/>
    </source>
</evidence>
<feature type="region of interest" description="Disordered" evidence="1">
    <location>
        <begin position="80"/>
        <end position="103"/>
    </location>
</feature>
<accession>A0A4R7FM34</accession>
<feature type="compositionally biased region" description="Polar residues" evidence="1">
    <location>
        <begin position="82"/>
        <end position="91"/>
    </location>
</feature>
<dbReference type="Proteomes" id="UP000295344">
    <property type="component" value="Unassembled WGS sequence"/>
</dbReference>
<feature type="transmembrane region" description="Helical" evidence="2">
    <location>
        <begin position="52"/>
        <end position="74"/>
    </location>
</feature>
<keyword evidence="4" id="KW-1185">Reference proteome</keyword>
<proteinExistence type="predicted"/>
<keyword evidence="2" id="KW-1133">Transmembrane helix</keyword>
<protein>
    <submittedName>
        <fullName evidence="3">Uncharacterized protein</fullName>
    </submittedName>
</protein>
<organism evidence="3 4">
    <name type="scientific">Amnibacterium kyonggiense</name>
    <dbReference type="NCBI Taxonomy" id="595671"/>
    <lineage>
        <taxon>Bacteria</taxon>
        <taxon>Bacillati</taxon>
        <taxon>Actinomycetota</taxon>
        <taxon>Actinomycetes</taxon>
        <taxon>Micrococcales</taxon>
        <taxon>Microbacteriaceae</taxon>
        <taxon>Amnibacterium</taxon>
    </lineage>
</organism>
<dbReference type="EMBL" id="SOAM01000002">
    <property type="protein sequence ID" value="TDS77463.1"/>
    <property type="molecule type" value="Genomic_DNA"/>
</dbReference>
<name>A0A4R7FM34_9MICO</name>
<reference evidence="3 4" key="1">
    <citation type="submission" date="2019-03" db="EMBL/GenBank/DDBJ databases">
        <title>Genomic Encyclopedia of Archaeal and Bacterial Type Strains, Phase II (KMG-II): from individual species to whole genera.</title>
        <authorList>
            <person name="Goeker M."/>
        </authorList>
    </citation>
    <scope>NUCLEOTIDE SEQUENCE [LARGE SCALE GENOMIC DNA]</scope>
    <source>
        <strain evidence="3 4">DSM 24782</strain>
    </source>
</reference>
<evidence type="ECO:0000313" key="3">
    <source>
        <dbReference type="EMBL" id="TDS77463.1"/>
    </source>
</evidence>
<keyword evidence="2" id="KW-0472">Membrane</keyword>
<comment type="caution">
    <text evidence="3">The sequence shown here is derived from an EMBL/GenBank/DDBJ whole genome shotgun (WGS) entry which is preliminary data.</text>
</comment>
<evidence type="ECO:0000313" key="4">
    <source>
        <dbReference type="Proteomes" id="UP000295344"/>
    </source>
</evidence>
<keyword evidence="2" id="KW-0812">Transmembrane</keyword>
<evidence type="ECO:0000256" key="2">
    <source>
        <dbReference type="SAM" id="Phobius"/>
    </source>
</evidence>